<dbReference type="Gene3D" id="3.40.50.2300">
    <property type="match status" value="2"/>
</dbReference>
<evidence type="ECO:0000256" key="2">
    <source>
        <dbReference type="ARBA" id="ARBA00023125"/>
    </source>
</evidence>
<keyword evidence="1" id="KW-0805">Transcription regulation</keyword>
<proteinExistence type="predicted"/>
<name>A0A561E0V3_9MICO</name>
<dbReference type="InterPro" id="IPR046335">
    <property type="entry name" value="LacI/GalR-like_sensor"/>
</dbReference>
<evidence type="ECO:0000256" key="1">
    <source>
        <dbReference type="ARBA" id="ARBA00023015"/>
    </source>
</evidence>
<dbReference type="SMART" id="SM00354">
    <property type="entry name" value="HTH_LACI"/>
    <property type="match status" value="1"/>
</dbReference>
<feature type="domain" description="HTH lacI-type" evidence="4">
    <location>
        <begin position="13"/>
        <end position="67"/>
    </location>
</feature>
<evidence type="ECO:0000256" key="3">
    <source>
        <dbReference type="ARBA" id="ARBA00023163"/>
    </source>
</evidence>
<dbReference type="Pfam" id="PF13377">
    <property type="entry name" value="Peripla_BP_3"/>
    <property type="match status" value="1"/>
</dbReference>
<protein>
    <submittedName>
        <fullName evidence="5">DNA-binding LacI/PurR family transcriptional regulator</fullName>
    </submittedName>
</protein>
<dbReference type="PROSITE" id="PS50932">
    <property type="entry name" value="HTH_LACI_2"/>
    <property type="match status" value="1"/>
</dbReference>
<keyword evidence="2 5" id="KW-0238">DNA-binding</keyword>
<dbReference type="PANTHER" id="PTHR30146:SF109">
    <property type="entry name" value="HTH-TYPE TRANSCRIPTIONAL REGULATOR GALS"/>
    <property type="match status" value="1"/>
</dbReference>
<dbReference type="InterPro" id="IPR010982">
    <property type="entry name" value="Lambda_DNA-bd_dom_sf"/>
</dbReference>
<dbReference type="AlphaFoldDB" id="A0A561E0V3"/>
<keyword evidence="6" id="KW-1185">Reference proteome</keyword>
<evidence type="ECO:0000313" key="5">
    <source>
        <dbReference type="EMBL" id="TWE09265.1"/>
    </source>
</evidence>
<dbReference type="GO" id="GO:0003700">
    <property type="term" value="F:DNA-binding transcription factor activity"/>
    <property type="evidence" value="ECO:0007669"/>
    <property type="project" value="TreeGrafter"/>
</dbReference>
<keyword evidence="3" id="KW-0804">Transcription</keyword>
<gene>
    <name evidence="5" type="ORF">BKA23_2965</name>
</gene>
<dbReference type="Pfam" id="PF00356">
    <property type="entry name" value="LacI"/>
    <property type="match status" value="1"/>
</dbReference>
<dbReference type="SUPFAM" id="SSF47413">
    <property type="entry name" value="lambda repressor-like DNA-binding domains"/>
    <property type="match status" value="1"/>
</dbReference>
<dbReference type="GO" id="GO:0000976">
    <property type="term" value="F:transcription cis-regulatory region binding"/>
    <property type="evidence" value="ECO:0007669"/>
    <property type="project" value="TreeGrafter"/>
</dbReference>
<dbReference type="Gene3D" id="1.10.260.40">
    <property type="entry name" value="lambda repressor-like DNA-binding domains"/>
    <property type="match status" value="1"/>
</dbReference>
<comment type="caution">
    <text evidence="5">The sequence shown here is derived from an EMBL/GenBank/DDBJ whole genome shotgun (WGS) entry which is preliminary data.</text>
</comment>
<dbReference type="InterPro" id="IPR028082">
    <property type="entry name" value="Peripla_BP_I"/>
</dbReference>
<reference evidence="5 6" key="1">
    <citation type="submission" date="2019-06" db="EMBL/GenBank/DDBJ databases">
        <title>Sequencing the genomes of 1000 actinobacteria strains.</title>
        <authorList>
            <person name="Klenk H.-P."/>
        </authorList>
    </citation>
    <scope>NUCLEOTIDE SEQUENCE [LARGE SCALE GENOMIC DNA]</scope>
    <source>
        <strain evidence="5 6">DSM 19560</strain>
    </source>
</reference>
<evidence type="ECO:0000313" key="6">
    <source>
        <dbReference type="Proteomes" id="UP000318297"/>
    </source>
</evidence>
<dbReference type="Proteomes" id="UP000318297">
    <property type="component" value="Unassembled WGS sequence"/>
</dbReference>
<dbReference type="EMBL" id="VIVQ01000003">
    <property type="protein sequence ID" value="TWE09265.1"/>
    <property type="molecule type" value="Genomic_DNA"/>
</dbReference>
<dbReference type="InterPro" id="IPR000843">
    <property type="entry name" value="HTH_LacI"/>
</dbReference>
<accession>A0A561E0V3</accession>
<dbReference type="PANTHER" id="PTHR30146">
    <property type="entry name" value="LACI-RELATED TRANSCRIPTIONAL REPRESSOR"/>
    <property type="match status" value="1"/>
</dbReference>
<sequence length="349" mass="37465">MSAEPTRSWSHPPAMTDVAQMAGVSAQTVSRVLREHQHVKAETRAKVMAAVEQLGYRRNNAARMLSSGRSNVIGLVLLQTGFYSRTAVTLGIEGAARDAGFAITTVTTPSLQTHDVEQAMSLLADQGVDGIILSLPLISVSPRIEELTRSIPTITTDGSRTAMTEVVAVDQVDAAQLATQHLIDLGHRTVWHVSGPAEWLDASSRLEGWRRTLQEAGITPPPEVAGDWSPQSGYRAGQMLGRIPDVTAIFVASDEMAFGVIRALHEMGRRIPDDISVIGVDNIALSEYCSPSLTTVAQPFAQMGRLAVDHLLNLMDDPSQVPAPSTVQPQLIVRASTGPGPGHAQHRRS</sequence>
<dbReference type="CDD" id="cd01574">
    <property type="entry name" value="PBP1_LacI"/>
    <property type="match status" value="1"/>
</dbReference>
<evidence type="ECO:0000259" key="4">
    <source>
        <dbReference type="PROSITE" id="PS50932"/>
    </source>
</evidence>
<dbReference type="CDD" id="cd01392">
    <property type="entry name" value="HTH_LacI"/>
    <property type="match status" value="1"/>
</dbReference>
<organism evidence="5 6">
    <name type="scientific">Rudaeicoccus suwonensis</name>
    <dbReference type="NCBI Taxonomy" id="657409"/>
    <lineage>
        <taxon>Bacteria</taxon>
        <taxon>Bacillati</taxon>
        <taxon>Actinomycetota</taxon>
        <taxon>Actinomycetes</taxon>
        <taxon>Micrococcales</taxon>
        <taxon>Dermacoccaceae</taxon>
        <taxon>Rudaeicoccus</taxon>
    </lineage>
</organism>
<dbReference type="PROSITE" id="PS00356">
    <property type="entry name" value="HTH_LACI_1"/>
    <property type="match status" value="1"/>
</dbReference>
<dbReference type="RefSeq" id="WP_246104675.1">
    <property type="nucleotide sequence ID" value="NZ_VIVQ01000003.1"/>
</dbReference>
<dbReference type="SUPFAM" id="SSF53822">
    <property type="entry name" value="Periplasmic binding protein-like I"/>
    <property type="match status" value="1"/>
</dbReference>